<dbReference type="RefSeq" id="WP_207324535.1">
    <property type="nucleotide sequence ID" value="NZ_CP071504.1"/>
</dbReference>
<dbReference type="HAMAP" id="MF_01940">
    <property type="entry name" value="RNA_CPDase"/>
    <property type="match status" value="1"/>
</dbReference>
<gene>
    <name evidence="4" type="primary">thpR</name>
    <name evidence="4" type="ORF">JYB88_14210</name>
</gene>
<evidence type="ECO:0000256" key="1">
    <source>
        <dbReference type="ARBA" id="ARBA00022801"/>
    </source>
</evidence>
<comment type="catalytic activity">
    <reaction evidence="2">
        <text>a 3'-end 2',3'-cyclophospho-ribonucleotide-RNA + H2O = a 3'-end 2'-phospho-ribonucleotide-RNA + H(+)</text>
        <dbReference type="Rhea" id="RHEA:11828"/>
        <dbReference type="Rhea" id="RHEA-COMP:10464"/>
        <dbReference type="Rhea" id="RHEA-COMP:17353"/>
        <dbReference type="ChEBI" id="CHEBI:15377"/>
        <dbReference type="ChEBI" id="CHEBI:15378"/>
        <dbReference type="ChEBI" id="CHEBI:83064"/>
        <dbReference type="ChEBI" id="CHEBI:173113"/>
        <dbReference type="EC" id="3.1.4.58"/>
    </reaction>
</comment>
<dbReference type="NCBIfam" id="TIGR02258">
    <property type="entry name" value="2_5_ligase"/>
    <property type="match status" value="1"/>
</dbReference>
<feature type="domain" description="Phosphoesterase HXTX" evidence="3">
    <location>
        <begin position="18"/>
        <end position="96"/>
    </location>
</feature>
<accession>A0A974XJ60</accession>
<evidence type="ECO:0000256" key="2">
    <source>
        <dbReference type="HAMAP-Rule" id="MF_01940"/>
    </source>
</evidence>
<dbReference type="SUPFAM" id="SSF55144">
    <property type="entry name" value="LigT-like"/>
    <property type="match status" value="1"/>
</dbReference>
<dbReference type="EMBL" id="CP071504">
    <property type="protein sequence ID" value="QSX29350.1"/>
    <property type="molecule type" value="Genomic_DNA"/>
</dbReference>
<dbReference type="InterPro" id="IPR009097">
    <property type="entry name" value="Cyclic_Pdiesterase"/>
</dbReference>
<dbReference type="Pfam" id="PF02834">
    <property type="entry name" value="LigT_PEase"/>
    <property type="match status" value="1"/>
</dbReference>
<evidence type="ECO:0000313" key="4">
    <source>
        <dbReference type="EMBL" id="QSX29350.1"/>
    </source>
</evidence>
<dbReference type="AlphaFoldDB" id="A0A974XJ60"/>
<keyword evidence="5" id="KW-1185">Reference proteome</keyword>
<dbReference type="Gene3D" id="3.90.1140.10">
    <property type="entry name" value="Cyclic phosphodiesterase"/>
    <property type="match status" value="1"/>
</dbReference>
<keyword evidence="1 2" id="KW-0378">Hydrolase</keyword>
<protein>
    <recommendedName>
        <fullName evidence="2">RNA 2',3'-cyclic phosphodiesterase</fullName>
        <shortName evidence="2">RNA 2',3'-CPDase</shortName>
        <ecNumber evidence="2">3.1.4.58</ecNumber>
    </recommendedName>
</protein>
<proteinExistence type="inferred from homology"/>
<feature type="short sequence motif" description="HXTX 2" evidence="2">
    <location>
        <begin position="134"/>
        <end position="137"/>
    </location>
</feature>
<dbReference type="Proteomes" id="UP000663281">
    <property type="component" value="Chromosome"/>
</dbReference>
<dbReference type="PANTHER" id="PTHR35561">
    <property type="entry name" value="RNA 2',3'-CYCLIC PHOSPHODIESTERASE"/>
    <property type="match status" value="1"/>
</dbReference>
<feature type="short sequence motif" description="HXTX 1" evidence="2">
    <location>
        <begin position="52"/>
        <end position="55"/>
    </location>
</feature>
<name>A0A974XJ60_9GAMM</name>
<sequence length="184" mass="21021">MSTSPNTLKQRLFLGFAPDESQRRQLQALQRELQHQQTTPQGWRPVLKDNLHLTLAFLGNASPEQRRELELGIGQMHKPRFAQRLERLQLWRGPGVLCLGGHTEDDGLLQLYRDSQTLAGTLGLQQSEHGFHPHITLFRKAKAGQLPTLSPEPLTLKPEQLHLYWSESTPSGVRYRILHSWDLG</sequence>
<organism evidence="4 5">
    <name type="scientific">Shewanella cyperi</name>
    <dbReference type="NCBI Taxonomy" id="2814292"/>
    <lineage>
        <taxon>Bacteria</taxon>
        <taxon>Pseudomonadati</taxon>
        <taxon>Pseudomonadota</taxon>
        <taxon>Gammaproteobacteria</taxon>
        <taxon>Alteromonadales</taxon>
        <taxon>Shewanellaceae</taxon>
        <taxon>Shewanella</taxon>
    </lineage>
</organism>
<reference evidence="4 5" key="1">
    <citation type="submission" date="2021-03" db="EMBL/GenBank/DDBJ databases">
        <title>Novel species identification of genus Shewanella.</title>
        <authorList>
            <person name="Liu G."/>
            <person name="Zhang Q."/>
        </authorList>
    </citation>
    <scope>NUCLEOTIDE SEQUENCE [LARGE SCALE GENOMIC DNA]</scope>
    <source>
        <strain evidence="4 5">FJAT-53726</strain>
    </source>
</reference>
<dbReference type="PANTHER" id="PTHR35561:SF1">
    <property type="entry name" value="RNA 2',3'-CYCLIC PHOSPHODIESTERASE"/>
    <property type="match status" value="1"/>
</dbReference>
<evidence type="ECO:0000259" key="3">
    <source>
        <dbReference type="Pfam" id="PF02834"/>
    </source>
</evidence>
<feature type="active site" description="Proton acceptor" evidence="2">
    <location>
        <position position="134"/>
    </location>
</feature>
<dbReference type="KEGG" id="scyp:JYB88_14210"/>
<dbReference type="GO" id="GO:0004113">
    <property type="term" value="F:2',3'-cyclic-nucleotide 3'-phosphodiesterase activity"/>
    <property type="evidence" value="ECO:0007669"/>
    <property type="project" value="InterPro"/>
</dbReference>
<dbReference type="InterPro" id="IPR014051">
    <property type="entry name" value="Phosphoesterase_HXTX"/>
</dbReference>
<feature type="active site" description="Proton donor" evidence="2">
    <location>
        <position position="52"/>
    </location>
</feature>
<evidence type="ECO:0000313" key="5">
    <source>
        <dbReference type="Proteomes" id="UP000663281"/>
    </source>
</evidence>
<comment type="similarity">
    <text evidence="2">Belongs to the 2H phosphoesterase superfamily. ThpR family.</text>
</comment>
<dbReference type="GO" id="GO:0008664">
    <property type="term" value="F:RNA 2',3'-cyclic 3'-phosphodiesterase activity"/>
    <property type="evidence" value="ECO:0007669"/>
    <property type="project" value="UniProtKB-EC"/>
</dbReference>
<dbReference type="InterPro" id="IPR004175">
    <property type="entry name" value="RNA_CPDase"/>
</dbReference>
<dbReference type="EC" id="3.1.4.58" evidence="2"/>
<comment type="function">
    <text evidence="2">Hydrolyzes RNA 2',3'-cyclic phosphodiester to an RNA 2'-phosphomonoester.</text>
</comment>